<dbReference type="Pfam" id="PF01351">
    <property type="entry name" value="RNase_HII"/>
    <property type="match status" value="1"/>
</dbReference>
<feature type="binding site" evidence="14 15">
    <location>
        <position position="94"/>
    </location>
    <ligand>
        <name>a divalent metal cation</name>
        <dbReference type="ChEBI" id="CHEBI:60240"/>
    </ligand>
</feature>
<feature type="domain" description="RNase H type-2" evidence="18">
    <location>
        <begin position="87"/>
        <end position="272"/>
    </location>
</feature>
<comment type="function">
    <text evidence="3 14 16">Endonuclease that specifically degrades the RNA of RNA-DNA hybrids.</text>
</comment>
<evidence type="ECO:0000256" key="9">
    <source>
        <dbReference type="ARBA" id="ARBA00022722"/>
    </source>
</evidence>
<dbReference type="NCBIfam" id="NF000594">
    <property type="entry name" value="PRK00015.1-1"/>
    <property type="match status" value="1"/>
</dbReference>
<dbReference type="PROSITE" id="PS51975">
    <property type="entry name" value="RNASE_H_2"/>
    <property type="match status" value="1"/>
</dbReference>
<evidence type="ECO:0000256" key="8">
    <source>
        <dbReference type="ARBA" id="ARBA00022490"/>
    </source>
</evidence>
<comment type="catalytic activity">
    <reaction evidence="1 14 15 16">
        <text>Endonucleolytic cleavage to 5'-phosphomonoester.</text>
        <dbReference type="EC" id="3.1.26.4"/>
    </reaction>
</comment>
<dbReference type="PATRIC" id="fig|1502.177.peg.2207"/>
<dbReference type="GO" id="GO:0032299">
    <property type="term" value="C:ribonuclease H2 complex"/>
    <property type="evidence" value="ECO:0007669"/>
    <property type="project" value="TreeGrafter"/>
</dbReference>
<evidence type="ECO:0000256" key="16">
    <source>
        <dbReference type="RuleBase" id="RU003515"/>
    </source>
</evidence>
<keyword evidence="11 14" id="KW-0255">Endonuclease</keyword>
<name>A0A127EJY8_CLOPF</name>
<feature type="coiled-coil region" evidence="17">
    <location>
        <begin position="30"/>
        <end position="76"/>
    </location>
</feature>
<evidence type="ECO:0000256" key="4">
    <source>
        <dbReference type="ARBA" id="ARBA00004496"/>
    </source>
</evidence>
<dbReference type="Proteomes" id="UP000070260">
    <property type="component" value="Chromosome"/>
</dbReference>
<evidence type="ECO:0000256" key="12">
    <source>
        <dbReference type="ARBA" id="ARBA00022801"/>
    </source>
</evidence>
<dbReference type="NCBIfam" id="NF000595">
    <property type="entry name" value="PRK00015.1-3"/>
    <property type="match status" value="1"/>
</dbReference>
<dbReference type="GO" id="GO:0030145">
    <property type="term" value="F:manganese ion binding"/>
    <property type="evidence" value="ECO:0007669"/>
    <property type="project" value="UniProtKB-UniRule"/>
</dbReference>
<protein>
    <recommendedName>
        <fullName evidence="7 14">Ribonuclease HII</fullName>
        <shortName evidence="14">RNase HII</shortName>
        <ecNumber evidence="6 14">3.1.26.4</ecNumber>
    </recommendedName>
</protein>
<gene>
    <name evidence="14" type="primary">rnhB</name>
    <name evidence="19" type="ORF">JFP838_10760</name>
</gene>
<evidence type="ECO:0000256" key="5">
    <source>
        <dbReference type="ARBA" id="ARBA00007383"/>
    </source>
</evidence>
<keyword evidence="17" id="KW-0175">Coiled coil</keyword>
<dbReference type="RefSeq" id="WP_061428788.1">
    <property type="nucleotide sequence ID" value="NZ_CATNZO010000001.1"/>
</dbReference>
<evidence type="ECO:0000256" key="1">
    <source>
        <dbReference type="ARBA" id="ARBA00000077"/>
    </source>
</evidence>
<comment type="subcellular location">
    <subcellularLocation>
        <location evidence="4 14">Cytoplasm</location>
    </subcellularLocation>
</comment>
<dbReference type="PANTHER" id="PTHR10954">
    <property type="entry name" value="RIBONUCLEASE H2 SUBUNIT A"/>
    <property type="match status" value="1"/>
</dbReference>
<evidence type="ECO:0000256" key="3">
    <source>
        <dbReference type="ARBA" id="ARBA00004065"/>
    </source>
</evidence>
<organism evidence="19 20">
    <name type="scientific">Clostridium perfringens</name>
    <dbReference type="NCBI Taxonomy" id="1502"/>
    <lineage>
        <taxon>Bacteria</taxon>
        <taxon>Bacillati</taxon>
        <taxon>Bacillota</taxon>
        <taxon>Clostridia</taxon>
        <taxon>Eubacteriales</taxon>
        <taxon>Clostridiaceae</taxon>
        <taxon>Clostridium</taxon>
    </lineage>
</organism>
<evidence type="ECO:0000256" key="2">
    <source>
        <dbReference type="ARBA" id="ARBA00001946"/>
    </source>
</evidence>
<evidence type="ECO:0000313" key="19">
    <source>
        <dbReference type="EMBL" id="AMN36223.1"/>
    </source>
</evidence>
<keyword evidence="13 14" id="KW-0464">Manganese</keyword>
<sequence>MDNLIKDMRENLNSYSFKVVSDLVKELEVNRDNKAQIKELADLLKEDKRKNVSSLGSRLEKNLNNLIKEEERVKNMYLFDKSFGDYKYVAGVDEVGRGPLAGPIVSAAVILDSSDLDDIILYINDSKKLSEHKREELSEIIKEKALSYSISMCDSKEIDEKGIGYCNNHVFIKACEGLSIKPDLVLSDGYLIKNFNGENKHVIKGDTKSACIACASIIAKVYRDNIMKEYHKKYPQYDFEKNVGYGTKTHVDALKEVGPTEIHRMSFLKNIL</sequence>
<dbReference type="GO" id="GO:0003723">
    <property type="term" value="F:RNA binding"/>
    <property type="evidence" value="ECO:0007669"/>
    <property type="project" value="UniProtKB-UniRule"/>
</dbReference>
<evidence type="ECO:0000256" key="11">
    <source>
        <dbReference type="ARBA" id="ARBA00022759"/>
    </source>
</evidence>
<dbReference type="InterPro" id="IPR022898">
    <property type="entry name" value="RNase_HII"/>
</dbReference>
<dbReference type="SUPFAM" id="SSF53098">
    <property type="entry name" value="Ribonuclease H-like"/>
    <property type="match status" value="1"/>
</dbReference>
<feature type="binding site" evidence="14 15">
    <location>
        <position position="188"/>
    </location>
    <ligand>
        <name>a divalent metal cation</name>
        <dbReference type="ChEBI" id="CHEBI:60240"/>
    </ligand>
</feature>
<dbReference type="InterPro" id="IPR036397">
    <property type="entry name" value="RNaseH_sf"/>
</dbReference>
<accession>A0A127EJY8</accession>
<reference evidence="19 20" key="1">
    <citation type="journal article" date="2016" name="PLoS ONE">
        <title>Plasmid Characterization and Chromosome Analysis of Two netF+ Clostridium perfringens Isolates Associated with Foal and Canine Necrotizing Enteritis.</title>
        <authorList>
            <person name="Mehdizadeh Gohari I."/>
            <person name="Kropinski A.M."/>
            <person name="Weese S.J."/>
            <person name="Parreira V.R."/>
            <person name="Whitehead A.E."/>
            <person name="Boerlin P."/>
            <person name="Prescott J.F."/>
        </authorList>
    </citation>
    <scope>NUCLEOTIDE SEQUENCE [LARGE SCALE GENOMIC DNA]</scope>
    <source>
        <strain evidence="19 20">JP838</strain>
    </source>
</reference>
<feature type="binding site" evidence="14 15">
    <location>
        <position position="93"/>
    </location>
    <ligand>
        <name>a divalent metal cation</name>
        <dbReference type="ChEBI" id="CHEBI:60240"/>
    </ligand>
</feature>
<keyword evidence="9 14" id="KW-0540">Nuclease</keyword>
<keyword evidence="8 14" id="KW-0963">Cytoplasm</keyword>
<evidence type="ECO:0000256" key="6">
    <source>
        <dbReference type="ARBA" id="ARBA00012180"/>
    </source>
</evidence>
<dbReference type="InterPro" id="IPR012337">
    <property type="entry name" value="RNaseH-like_sf"/>
</dbReference>
<dbReference type="AlphaFoldDB" id="A0A127EJY8"/>
<proteinExistence type="inferred from homology"/>
<dbReference type="GO" id="GO:0043137">
    <property type="term" value="P:DNA replication, removal of RNA primer"/>
    <property type="evidence" value="ECO:0007669"/>
    <property type="project" value="TreeGrafter"/>
</dbReference>
<dbReference type="OrthoDB" id="9803420at2"/>
<dbReference type="EMBL" id="CP010994">
    <property type="protein sequence ID" value="AMN36223.1"/>
    <property type="molecule type" value="Genomic_DNA"/>
</dbReference>
<dbReference type="InterPro" id="IPR024567">
    <property type="entry name" value="RNase_HII/HIII_dom"/>
</dbReference>
<evidence type="ECO:0000256" key="13">
    <source>
        <dbReference type="ARBA" id="ARBA00023211"/>
    </source>
</evidence>
<dbReference type="HAMAP" id="MF_00052_B">
    <property type="entry name" value="RNase_HII_B"/>
    <property type="match status" value="1"/>
</dbReference>
<dbReference type="Gene3D" id="3.30.420.10">
    <property type="entry name" value="Ribonuclease H-like superfamily/Ribonuclease H"/>
    <property type="match status" value="1"/>
</dbReference>
<dbReference type="GO" id="GO:0004523">
    <property type="term" value="F:RNA-DNA hybrid ribonuclease activity"/>
    <property type="evidence" value="ECO:0007669"/>
    <property type="project" value="UniProtKB-UniRule"/>
</dbReference>
<keyword evidence="10 14" id="KW-0479">Metal-binding</keyword>
<dbReference type="PANTHER" id="PTHR10954:SF18">
    <property type="entry name" value="RIBONUCLEASE HII"/>
    <property type="match status" value="1"/>
</dbReference>
<dbReference type="GO" id="GO:0006298">
    <property type="term" value="P:mismatch repair"/>
    <property type="evidence" value="ECO:0007669"/>
    <property type="project" value="TreeGrafter"/>
</dbReference>
<evidence type="ECO:0000256" key="14">
    <source>
        <dbReference type="HAMAP-Rule" id="MF_00052"/>
    </source>
</evidence>
<dbReference type="GO" id="GO:0005737">
    <property type="term" value="C:cytoplasm"/>
    <property type="evidence" value="ECO:0007669"/>
    <property type="project" value="UniProtKB-SubCell"/>
</dbReference>
<evidence type="ECO:0000256" key="17">
    <source>
        <dbReference type="SAM" id="Coils"/>
    </source>
</evidence>
<dbReference type="EC" id="3.1.26.4" evidence="6 14"/>
<evidence type="ECO:0000313" key="20">
    <source>
        <dbReference type="Proteomes" id="UP000070260"/>
    </source>
</evidence>
<comment type="cofactor">
    <cofactor evidence="14 15">
        <name>Mn(2+)</name>
        <dbReference type="ChEBI" id="CHEBI:29035"/>
    </cofactor>
    <cofactor evidence="14 15">
        <name>Mg(2+)</name>
        <dbReference type="ChEBI" id="CHEBI:18420"/>
    </cofactor>
    <text evidence="14 15">Manganese or magnesium. Binds 1 divalent metal ion per monomer in the absence of substrate. May bind a second metal ion after substrate binding.</text>
</comment>
<dbReference type="InterPro" id="IPR001352">
    <property type="entry name" value="RNase_HII/HIII"/>
</dbReference>
<evidence type="ECO:0000256" key="7">
    <source>
        <dbReference type="ARBA" id="ARBA00019179"/>
    </source>
</evidence>
<comment type="similarity">
    <text evidence="5 14 16">Belongs to the RNase HII family.</text>
</comment>
<evidence type="ECO:0000256" key="10">
    <source>
        <dbReference type="ARBA" id="ARBA00022723"/>
    </source>
</evidence>
<keyword evidence="12 14" id="KW-0378">Hydrolase</keyword>
<evidence type="ECO:0000256" key="15">
    <source>
        <dbReference type="PROSITE-ProRule" id="PRU01319"/>
    </source>
</evidence>
<dbReference type="CDD" id="cd07182">
    <property type="entry name" value="RNase_HII_bacteria_HII_like"/>
    <property type="match status" value="1"/>
</dbReference>
<comment type="cofactor">
    <cofactor evidence="2">
        <name>Mg(2+)</name>
        <dbReference type="ChEBI" id="CHEBI:18420"/>
    </cofactor>
</comment>
<evidence type="ECO:0000259" key="18">
    <source>
        <dbReference type="PROSITE" id="PS51975"/>
    </source>
</evidence>